<evidence type="ECO:0000313" key="1">
    <source>
        <dbReference type="EMBL" id="KFB51131.1"/>
    </source>
</evidence>
<dbReference type="VEuPathDB" id="VectorBase:ASIC019193"/>
<gene>
    <name evidence="1" type="ORF">ZHAS_00019193</name>
</gene>
<protein>
    <submittedName>
        <fullName evidence="1 2">Peptidase S10 serine carboxypeptidase</fullName>
    </submittedName>
</protein>
<evidence type="ECO:0000313" key="3">
    <source>
        <dbReference type="Proteomes" id="UP000030765"/>
    </source>
</evidence>
<proteinExistence type="predicted"/>
<keyword evidence="1" id="KW-0121">Carboxypeptidase</keyword>
<organism evidence="1">
    <name type="scientific">Anopheles sinensis</name>
    <name type="common">Mosquito</name>
    <dbReference type="NCBI Taxonomy" id="74873"/>
    <lineage>
        <taxon>Eukaryota</taxon>
        <taxon>Metazoa</taxon>
        <taxon>Ecdysozoa</taxon>
        <taxon>Arthropoda</taxon>
        <taxon>Hexapoda</taxon>
        <taxon>Insecta</taxon>
        <taxon>Pterygota</taxon>
        <taxon>Neoptera</taxon>
        <taxon>Endopterygota</taxon>
        <taxon>Diptera</taxon>
        <taxon>Nematocera</taxon>
        <taxon>Culicoidea</taxon>
        <taxon>Culicidae</taxon>
        <taxon>Anophelinae</taxon>
        <taxon>Anopheles</taxon>
    </lineage>
</organism>
<evidence type="ECO:0000313" key="2">
    <source>
        <dbReference type="EnsemblMetazoa" id="ASIC019193-PA"/>
    </source>
</evidence>
<accession>A0A084WLN7</accession>
<dbReference type="AlphaFoldDB" id="A0A084WLN7"/>
<dbReference type="EMBL" id="KE525350">
    <property type="protein sequence ID" value="KFB51131.1"/>
    <property type="molecule type" value="Genomic_DNA"/>
</dbReference>
<sequence>MARDRDDRLISETLRDVRADREMTGSRKCALQPTTLMDPADFKPHDKAIN</sequence>
<keyword evidence="1" id="KW-0378">Hydrolase</keyword>
<keyword evidence="3" id="KW-1185">Reference proteome</keyword>
<name>A0A084WLN7_ANOSI</name>
<reference evidence="1 3" key="1">
    <citation type="journal article" date="2014" name="BMC Genomics">
        <title>Genome sequence of Anopheles sinensis provides insight into genetics basis of mosquito competence for malaria parasites.</title>
        <authorList>
            <person name="Zhou D."/>
            <person name="Zhang D."/>
            <person name="Ding G."/>
            <person name="Shi L."/>
            <person name="Hou Q."/>
            <person name="Ye Y."/>
            <person name="Xu Y."/>
            <person name="Zhou H."/>
            <person name="Xiong C."/>
            <person name="Li S."/>
            <person name="Yu J."/>
            <person name="Hong S."/>
            <person name="Yu X."/>
            <person name="Zou P."/>
            <person name="Chen C."/>
            <person name="Chang X."/>
            <person name="Wang W."/>
            <person name="Lv Y."/>
            <person name="Sun Y."/>
            <person name="Ma L."/>
            <person name="Shen B."/>
            <person name="Zhu C."/>
        </authorList>
    </citation>
    <scope>NUCLEOTIDE SEQUENCE [LARGE SCALE GENOMIC DNA]</scope>
</reference>
<dbReference type="EnsemblMetazoa" id="ASIC019193-RA">
    <property type="protein sequence ID" value="ASIC019193-PA"/>
    <property type="gene ID" value="ASIC019193"/>
</dbReference>
<dbReference type="EMBL" id="ATLV01024264">
    <property type="status" value="NOT_ANNOTATED_CDS"/>
    <property type="molecule type" value="Genomic_DNA"/>
</dbReference>
<reference evidence="2" key="2">
    <citation type="submission" date="2020-05" db="UniProtKB">
        <authorList>
            <consortium name="EnsemblMetazoa"/>
        </authorList>
    </citation>
    <scope>IDENTIFICATION</scope>
</reference>
<dbReference type="GO" id="GO:0004180">
    <property type="term" value="F:carboxypeptidase activity"/>
    <property type="evidence" value="ECO:0007669"/>
    <property type="project" value="UniProtKB-KW"/>
</dbReference>
<dbReference type="Proteomes" id="UP000030765">
    <property type="component" value="Unassembled WGS sequence"/>
</dbReference>
<keyword evidence="1" id="KW-0645">Protease</keyword>